<reference evidence="1 2" key="1">
    <citation type="submission" date="2024-03" db="EMBL/GenBank/DDBJ databases">
        <title>Community enrichment and isolation of bacterial strains for fucoidan degradation.</title>
        <authorList>
            <person name="Sichert A."/>
        </authorList>
    </citation>
    <scope>NUCLEOTIDE SEQUENCE [LARGE SCALE GENOMIC DNA]</scope>
    <source>
        <strain evidence="1 2">AS81</strain>
    </source>
</reference>
<evidence type="ECO:0000313" key="2">
    <source>
        <dbReference type="Proteomes" id="UP001388366"/>
    </source>
</evidence>
<evidence type="ECO:0000313" key="1">
    <source>
        <dbReference type="EMBL" id="MEM5550475.1"/>
    </source>
</evidence>
<organism evidence="1 2">
    <name type="scientific">Pseudoalteromonas neustonica</name>
    <dbReference type="NCBI Taxonomy" id="1840331"/>
    <lineage>
        <taxon>Bacteria</taxon>
        <taxon>Pseudomonadati</taxon>
        <taxon>Pseudomonadota</taxon>
        <taxon>Gammaproteobacteria</taxon>
        <taxon>Alteromonadales</taxon>
        <taxon>Pseudoalteromonadaceae</taxon>
        <taxon>Pseudoalteromonas</taxon>
    </lineage>
</organism>
<keyword evidence="2" id="KW-1185">Reference proteome</keyword>
<comment type="caution">
    <text evidence="1">The sequence shown here is derived from an EMBL/GenBank/DDBJ whole genome shotgun (WGS) entry which is preliminary data.</text>
</comment>
<proteinExistence type="predicted"/>
<dbReference type="EMBL" id="JBBMQU010000009">
    <property type="protein sequence ID" value="MEM5550475.1"/>
    <property type="molecule type" value="Genomic_DNA"/>
</dbReference>
<dbReference type="RefSeq" id="WP_342883620.1">
    <property type="nucleotide sequence ID" value="NZ_JBBMQU010000009.1"/>
</dbReference>
<dbReference type="PROSITE" id="PS51257">
    <property type="entry name" value="PROKAR_LIPOPROTEIN"/>
    <property type="match status" value="1"/>
</dbReference>
<accession>A0ABU9U0A8</accession>
<sequence>MSIKHIIVFIFTLTLLIACDPITANKDEIATNSQCQPNQACTYPKKAKIWLSEHLISPETPFKINVYLSDGNIIHSAKLEGVTMYMGYIPLQFKLQDNVLTANAMVGICSERNMTWKLILELKNQKNQIESVYYYFTVIY</sequence>
<gene>
    <name evidence="1" type="ORF">WNY63_07015</name>
</gene>
<protein>
    <recommendedName>
        <fullName evidence="3">Lipoprotein</fullName>
    </recommendedName>
</protein>
<dbReference type="Proteomes" id="UP001388366">
    <property type="component" value="Unassembled WGS sequence"/>
</dbReference>
<evidence type="ECO:0008006" key="3">
    <source>
        <dbReference type="Google" id="ProtNLM"/>
    </source>
</evidence>
<name>A0ABU9U0A8_9GAMM</name>